<evidence type="ECO:0000313" key="3">
    <source>
        <dbReference type="Proteomes" id="UP000823388"/>
    </source>
</evidence>
<dbReference type="EMBL" id="CM029040">
    <property type="protein sequence ID" value="KAG2635266.1"/>
    <property type="molecule type" value="Genomic_DNA"/>
</dbReference>
<evidence type="ECO:0000256" key="1">
    <source>
        <dbReference type="SAM" id="MobiDB-lite"/>
    </source>
</evidence>
<evidence type="ECO:0000313" key="2">
    <source>
        <dbReference type="EMBL" id="KAG2635266.1"/>
    </source>
</evidence>
<keyword evidence="3" id="KW-1185">Reference proteome</keyword>
<feature type="region of interest" description="Disordered" evidence="1">
    <location>
        <begin position="1"/>
        <end position="67"/>
    </location>
</feature>
<dbReference type="AlphaFoldDB" id="A0A8T0VNV1"/>
<feature type="compositionally biased region" description="Acidic residues" evidence="1">
    <location>
        <begin position="20"/>
        <end position="46"/>
    </location>
</feature>
<sequence>MEVLVDDASGLDSVPVVDDSSTENDESIEVEEEPESVDEGLPEEGESPVHGAGSLPLEHDPGLRLPISSFDVNEQDAARRGYIPKGTFQPHAHEYPITTIYSKDRCFSLL</sequence>
<organism evidence="2 3">
    <name type="scientific">Panicum virgatum</name>
    <name type="common">Blackwell switchgrass</name>
    <dbReference type="NCBI Taxonomy" id="38727"/>
    <lineage>
        <taxon>Eukaryota</taxon>
        <taxon>Viridiplantae</taxon>
        <taxon>Streptophyta</taxon>
        <taxon>Embryophyta</taxon>
        <taxon>Tracheophyta</taxon>
        <taxon>Spermatophyta</taxon>
        <taxon>Magnoliopsida</taxon>
        <taxon>Liliopsida</taxon>
        <taxon>Poales</taxon>
        <taxon>Poaceae</taxon>
        <taxon>PACMAD clade</taxon>
        <taxon>Panicoideae</taxon>
        <taxon>Panicodae</taxon>
        <taxon>Paniceae</taxon>
        <taxon>Panicinae</taxon>
        <taxon>Panicum</taxon>
        <taxon>Panicum sect. Hiantes</taxon>
    </lineage>
</organism>
<protein>
    <submittedName>
        <fullName evidence="2">Uncharacterized protein</fullName>
    </submittedName>
</protein>
<gene>
    <name evidence="2" type="ORF">PVAP13_2NG340803</name>
</gene>
<comment type="caution">
    <text evidence="2">The sequence shown here is derived from an EMBL/GenBank/DDBJ whole genome shotgun (WGS) entry which is preliminary data.</text>
</comment>
<proteinExistence type="predicted"/>
<name>A0A8T0VNV1_PANVG</name>
<reference evidence="2" key="1">
    <citation type="submission" date="2020-05" db="EMBL/GenBank/DDBJ databases">
        <title>WGS assembly of Panicum virgatum.</title>
        <authorList>
            <person name="Lovell J.T."/>
            <person name="Jenkins J."/>
            <person name="Shu S."/>
            <person name="Juenger T.E."/>
            <person name="Schmutz J."/>
        </authorList>
    </citation>
    <scope>NUCLEOTIDE SEQUENCE</scope>
    <source>
        <strain evidence="2">AP13</strain>
    </source>
</reference>
<dbReference type="Proteomes" id="UP000823388">
    <property type="component" value="Chromosome 2N"/>
</dbReference>
<accession>A0A8T0VNV1</accession>